<dbReference type="Gene3D" id="1.10.10.10">
    <property type="entry name" value="Winged helix-like DNA-binding domain superfamily/Winged helix DNA-binding domain"/>
    <property type="match status" value="2"/>
</dbReference>
<sequence length="154" mass="16426">MKKKLGALMLASVLSVSVSACEIPEDSGTAADRADVNNKPAKGEKGDKAAAKKDSGPKESVSQANAREAAANYLDYSAFSRTGLIKQLKFEGYSEKDAVYGVDAQKADWMKQAAASGENYLEMSSFSRQGLIDQLKFEGFTPEQAAYGAKKNGL</sequence>
<protein>
    <recommendedName>
        <fullName evidence="2">Putative host cell surface-exposed lipoprotein Ltp-like HTH region domain-containing protein</fullName>
    </recommendedName>
</protein>
<evidence type="ECO:0000256" key="1">
    <source>
        <dbReference type="SAM" id="MobiDB-lite"/>
    </source>
</evidence>
<name>A0A2P2C5K9_9ZZZZ</name>
<accession>A0A2P2C5K9</accession>
<feature type="region of interest" description="Disordered" evidence="1">
    <location>
        <begin position="24"/>
        <end position="64"/>
    </location>
</feature>
<dbReference type="InterPro" id="IPR011434">
    <property type="entry name" value="Ltp-like_HTH"/>
</dbReference>
<dbReference type="Pfam" id="PF07553">
    <property type="entry name" value="Lipoprotein_Ltp"/>
    <property type="match status" value="2"/>
</dbReference>
<dbReference type="EMBL" id="CZKB01000004">
    <property type="protein sequence ID" value="CUR57266.1"/>
    <property type="molecule type" value="Genomic_DNA"/>
</dbReference>
<reference evidence="3" key="1">
    <citation type="submission" date="2015-08" db="EMBL/GenBank/DDBJ databases">
        <authorList>
            <person name="Babu N.S."/>
            <person name="Beckwith C.J."/>
            <person name="Beseler K.G."/>
            <person name="Brison A."/>
            <person name="Carone J.V."/>
            <person name="Caskin T.P."/>
            <person name="Diamond M."/>
            <person name="Durham M.E."/>
            <person name="Foxe J.M."/>
            <person name="Go M."/>
            <person name="Henderson B.A."/>
            <person name="Jones I.B."/>
            <person name="McGettigan J.A."/>
            <person name="Micheletti S.J."/>
            <person name="Nasrallah M.E."/>
            <person name="Ortiz D."/>
            <person name="Piller C.R."/>
            <person name="Privatt S.R."/>
            <person name="Schneider S.L."/>
            <person name="Sharp S."/>
            <person name="Smith T.C."/>
            <person name="Stanton J.D."/>
            <person name="Ullery H.E."/>
            <person name="Wilson R.J."/>
            <person name="Serrano M.G."/>
            <person name="Buck G."/>
            <person name="Lee V."/>
            <person name="Wang Y."/>
            <person name="Carvalho R."/>
            <person name="Voegtly L."/>
            <person name="Shi R."/>
            <person name="Duckworth R."/>
            <person name="Johnson A."/>
            <person name="Loviza R."/>
            <person name="Walstead R."/>
            <person name="Shah Z."/>
            <person name="Kiflezghi M."/>
            <person name="Wade K."/>
            <person name="Ball S.L."/>
            <person name="Bradley K.W."/>
            <person name="Asai D.J."/>
            <person name="Bowman C.A."/>
            <person name="Russell D.A."/>
            <person name="Pope W.H."/>
            <person name="Jacobs-Sera D."/>
            <person name="Hendrix R.W."/>
            <person name="Hatfull G.F."/>
        </authorList>
    </citation>
    <scope>NUCLEOTIDE SEQUENCE</scope>
</reference>
<evidence type="ECO:0000313" key="3">
    <source>
        <dbReference type="EMBL" id="CUR57266.1"/>
    </source>
</evidence>
<dbReference type="PROSITE" id="PS51257">
    <property type="entry name" value="PROKAR_LIPOPROTEIN"/>
    <property type="match status" value="1"/>
</dbReference>
<organism evidence="3">
    <name type="scientific">metagenome</name>
    <dbReference type="NCBI Taxonomy" id="256318"/>
    <lineage>
        <taxon>unclassified sequences</taxon>
        <taxon>metagenomes</taxon>
    </lineage>
</organism>
<feature type="domain" description="Putative host cell surface-exposed lipoprotein Ltp-like HTH region" evidence="2">
    <location>
        <begin position="108"/>
        <end position="148"/>
    </location>
</feature>
<gene>
    <name evidence="3" type="ORF">NOCA1120463</name>
</gene>
<feature type="compositionally biased region" description="Basic and acidic residues" evidence="1">
    <location>
        <begin position="32"/>
        <end position="57"/>
    </location>
</feature>
<evidence type="ECO:0000259" key="2">
    <source>
        <dbReference type="Pfam" id="PF07553"/>
    </source>
</evidence>
<dbReference type="InterPro" id="IPR036388">
    <property type="entry name" value="WH-like_DNA-bd_sf"/>
</dbReference>
<proteinExistence type="predicted"/>
<dbReference type="AlphaFoldDB" id="A0A2P2C5K9"/>
<feature type="domain" description="Putative host cell surface-exposed lipoprotein Ltp-like HTH region" evidence="2">
    <location>
        <begin position="63"/>
        <end position="103"/>
    </location>
</feature>